<dbReference type="PANTHER" id="PTHR12558:SF13">
    <property type="entry name" value="CELL DIVISION CYCLE PROTEIN 27 HOMOLOG"/>
    <property type="match status" value="1"/>
</dbReference>
<dbReference type="Proteomes" id="UP000248395">
    <property type="component" value="Unassembled WGS sequence"/>
</dbReference>
<dbReference type="PROSITE" id="PS51257">
    <property type="entry name" value="PROKAR_LIPOPROTEIN"/>
    <property type="match status" value="1"/>
</dbReference>
<evidence type="ECO:0000313" key="4">
    <source>
        <dbReference type="EMBL" id="PXX49535.1"/>
    </source>
</evidence>
<gene>
    <name evidence="4" type="ORF">DFR38_104178</name>
</gene>
<dbReference type="InterPro" id="IPR011990">
    <property type="entry name" value="TPR-like_helical_dom_sf"/>
</dbReference>
<dbReference type="InterPro" id="IPR019734">
    <property type="entry name" value="TPR_rpt"/>
</dbReference>
<feature type="repeat" description="TPR" evidence="1">
    <location>
        <begin position="540"/>
        <end position="573"/>
    </location>
</feature>
<feature type="chain" id="PRO_5016268249" evidence="3">
    <location>
        <begin position="26"/>
        <end position="586"/>
    </location>
</feature>
<comment type="caution">
    <text evidence="4">The sequence shown here is derived from an EMBL/GenBank/DDBJ whole genome shotgun (WGS) entry which is preliminary data.</text>
</comment>
<dbReference type="Pfam" id="PF13432">
    <property type="entry name" value="TPR_16"/>
    <property type="match status" value="2"/>
</dbReference>
<dbReference type="Gene3D" id="1.25.40.10">
    <property type="entry name" value="Tetratricopeptide repeat domain"/>
    <property type="match status" value="3"/>
</dbReference>
<keyword evidence="1" id="KW-0802">TPR repeat</keyword>
<dbReference type="PANTHER" id="PTHR12558">
    <property type="entry name" value="CELL DIVISION CYCLE 16,23,27"/>
    <property type="match status" value="1"/>
</dbReference>
<dbReference type="EMBL" id="QJKC01000004">
    <property type="protein sequence ID" value="PXX49535.1"/>
    <property type="molecule type" value="Genomic_DNA"/>
</dbReference>
<proteinExistence type="predicted"/>
<name>A0A318JNG5_9NEIS</name>
<dbReference type="PROSITE" id="PS50005">
    <property type="entry name" value="TPR"/>
    <property type="match status" value="1"/>
</dbReference>
<dbReference type="OrthoDB" id="9766710at2"/>
<sequence length="586" mass="65340">MRMTPLNRPISLLLVLLLSACTTLKSPLHSNAPAPSNAEAADDEATASAEDTANLPRLELTPQIVYGVLASEIAAQRGAAGSSAVTYLDLARQTKDPRLAQRAAEFALFSGQLKEASAALALWMELDPSSQVPREQLFITMLRSGKLAESEPLVEDLLKREPQRAPDIFVQLARLTARQSDKQAASALVNRLASRYPELPEARFAVIAVAAEINDEATIQREFDRLAQIAPKWDLPVAWQTDRLRRIRLDQAIDFLQRELQRRPDAGLELRTAYPRLLVGAKRFVEARSAFEALLKQNPDNPELLYATGLLAYQLRDLDAADQRLSAALQQKHPEADFIRFTLGQVAEDRQDKSAAYRWYESVGKGPQYLPAQARLAALDAADGKLDQALQRLAPLGEGEQEKVQVAMQQAEMARNAKRYDLSYRILTQALESWPRSPELLYDRALVSDQLGNLGDAERDLKALLKEKPDDPQALNALGYTLANRSSRHLEALAYIEKALKADPDNPMILDSMGWVLFKLGRNEAALKYLERSYAAMQDSEVAAHMGEVMWRLGRKQEALGVWNRALARDPGNEALQDVLKRFRLP</sequence>
<accession>A0A318JNG5</accession>
<feature type="signal peptide" evidence="3">
    <location>
        <begin position="1"/>
        <end position="25"/>
    </location>
</feature>
<dbReference type="Pfam" id="PF14559">
    <property type="entry name" value="TPR_19"/>
    <property type="match status" value="1"/>
</dbReference>
<reference evidence="4 5" key="1">
    <citation type="submission" date="2018-05" db="EMBL/GenBank/DDBJ databases">
        <title>Genomic Encyclopedia of Type Strains, Phase IV (KMG-IV): sequencing the most valuable type-strain genomes for metagenomic binning, comparative biology and taxonomic classification.</title>
        <authorList>
            <person name="Goeker M."/>
        </authorList>
    </citation>
    <scope>NUCLEOTIDE SEQUENCE [LARGE SCALE GENOMIC DNA]</scope>
    <source>
        <strain evidence="4 5">DSM 25134</strain>
    </source>
</reference>
<feature type="region of interest" description="Disordered" evidence="2">
    <location>
        <begin position="29"/>
        <end position="53"/>
    </location>
</feature>
<dbReference type="AlphaFoldDB" id="A0A318JNG5"/>
<organism evidence="4 5">
    <name type="scientific">Aquitalea magnusonii</name>
    <dbReference type="NCBI Taxonomy" id="332411"/>
    <lineage>
        <taxon>Bacteria</taxon>
        <taxon>Pseudomonadati</taxon>
        <taxon>Pseudomonadota</taxon>
        <taxon>Betaproteobacteria</taxon>
        <taxon>Neisseriales</taxon>
        <taxon>Chromobacteriaceae</taxon>
        <taxon>Aquitalea</taxon>
    </lineage>
</organism>
<keyword evidence="5" id="KW-1185">Reference proteome</keyword>
<dbReference type="SMART" id="SM00028">
    <property type="entry name" value="TPR"/>
    <property type="match status" value="6"/>
</dbReference>
<feature type="compositionally biased region" description="Low complexity" evidence="2">
    <location>
        <begin position="30"/>
        <end position="39"/>
    </location>
</feature>
<evidence type="ECO:0000313" key="5">
    <source>
        <dbReference type="Proteomes" id="UP000248395"/>
    </source>
</evidence>
<evidence type="ECO:0000256" key="3">
    <source>
        <dbReference type="SAM" id="SignalP"/>
    </source>
</evidence>
<keyword evidence="3" id="KW-0732">Signal</keyword>
<evidence type="ECO:0000256" key="2">
    <source>
        <dbReference type="SAM" id="MobiDB-lite"/>
    </source>
</evidence>
<dbReference type="SUPFAM" id="SSF48452">
    <property type="entry name" value="TPR-like"/>
    <property type="match status" value="2"/>
</dbReference>
<evidence type="ECO:0000256" key="1">
    <source>
        <dbReference type="PROSITE-ProRule" id="PRU00339"/>
    </source>
</evidence>
<protein>
    <submittedName>
        <fullName evidence="4">Tetratricopeptide repeat protein</fullName>
    </submittedName>
</protein>